<protein>
    <submittedName>
        <fullName evidence="3">Phosphatase PAP2 family protein</fullName>
    </submittedName>
</protein>
<name>A0A3M6QP34_9BURK</name>
<feature type="domain" description="Tyrosine specific protein phosphatases" evidence="2">
    <location>
        <begin position="396"/>
        <end position="461"/>
    </location>
</feature>
<gene>
    <name evidence="3" type="ORF">D8I35_13130</name>
</gene>
<keyword evidence="1" id="KW-1133">Transmembrane helix</keyword>
<feature type="transmembrane region" description="Helical" evidence="1">
    <location>
        <begin position="143"/>
        <end position="161"/>
    </location>
</feature>
<keyword evidence="4" id="KW-1185">Reference proteome</keyword>
<dbReference type="RefSeq" id="WP_122230075.1">
    <property type="nucleotide sequence ID" value="NZ_RDQO01000004.1"/>
</dbReference>
<dbReference type="OrthoDB" id="256494at2"/>
<dbReference type="EMBL" id="RDQO01000004">
    <property type="protein sequence ID" value="RMX04807.1"/>
    <property type="molecule type" value="Genomic_DNA"/>
</dbReference>
<evidence type="ECO:0000313" key="3">
    <source>
        <dbReference type="EMBL" id="RMX04807.1"/>
    </source>
</evidence>
<dbReference type="Gene3D" id="3.90.190.10">
    <property type="entry name" value="Protein tyrosine phosphatase superfamily"/>
    <property type="match status" value="1"/>
</dbReference>
<dbReference type="PANTHER" id="PTHR47216:SF4">
    <property type="entry name" value="OS01G0859400 PROTEIN"/>
    <property type="match status" value="1"/>
</dbReference>
<dbReference type="PANTHER" id="PTHR47216">
    <property type="match status" value="1"/>
</dbReference>
<feature type="transmembrane region" description="Helical" evidence="1">
    <location>
        <begin position="65"/>
        <end position="88"/>
    </location>
</feature>
<organism evidence="3 4">
    <name type="scientific">Corticibacter populi</name>
    <dbReference type="NCBI Taxonomy" id="1550736"/>
    <lineage>
        <taxon>Bacteria</taxon>
        <taxon>Pseudomonadati</taxon>
        <taxon>Pseudomonadota</taxon>
        <taxon>Betaproteobacteria</taxon>
        <taxon>Burkholderiales</taxon>
        <taxon>Comamonadaceae</taxon>
        <taxon>Corticibacter</taxon>
    </lineage>
</organism>
<evidence type="ECO:0000313" key="4">
    <source>
        <dbReference type="Proteomes" id="UP000278006"/>
    </source>
</evidence>
<dbReference type="PROSITE" id="PS50056">
    <property type="entry name" value="TYR_PHOSPHATASE_2"/>
    <property type="match status" value="1"/>
</dbReference>
<accession>A0A3M6QP34</accession>
<keyword evidence="1" id="KW-0472">Membrane</keyword>
<feature type="transmembrane region" description="Helical" evidence="1">
    <location>
        <begin position="258"/>
        <end position="278"/>
    </location>
</feature>
<dbReference type="InterPro" id="IPR029021">
    <property type="entry name" value="Prot-tyrosine_phosphatase-like"/>
</dbReference>
<proteinExistence type="predicted"/>
<dbReference type="Proteomes" id="UP000278006">
    <property type="component" value="Unassembled WGS sequence"/>
</dbReference>
<dbReference type="AlphaFoldDB" id="A0A3M6QP34"/>
<dbReference type="SUPFAM" id="SSF52799">
    <property type="entry name" value="(Phosphotyrosine protein) phosphatases II"/>
    <property type="match status" value="1"/>
</dbReference>
<keyword evidence="1" id="KW-0812">Transmembrane</keyword>
<reference evidence="3 4" key="1">
    <citation type="submission" date="2018-10" db="EMBL/GenBank/DDBJ databases">
        <title>Draft genome of Cortibacter populi DSM10536.</title>
        <authorList>
            <person name="Bernier A.-M."/>
            <person name="Bernard K."/>
        </authorList>
    </citation>
    <scope>NUCLEOTIDE SEQUENCE [LARGE SCALE GENOMIC DNA]</scope>
    <source>
        <strain evidence="3 4">DSM 105136</strain>
    </source>
</reference>
<feature type="transmembrane region" description="Helical" evidence="1">
    <location>
        <begin position="173"/>
        <end position="194"/>
    </location>
</feature>
<feature type="transmembrane region" description="Helical" evidence="1">
    <location>
        <begin position="21"/>
        <end position="39"/>
    </location>
</feature>
<sequence>MSGTATGVPQQQREPGLWKAALWRLALLGAFFFISYGFANQVSEQRAIAGDVGSIVFDWERHIPLWPWTIVPYWSIDLLYAISVFTCTTRRELSVHCWRLLTVQVIAVTCFLLAPLRFAWERPAIDGPFGAMFDLLMGFDKPFNQAPSLHIALLVVLWLQFGRHLHSRWGRALLHGWFVLIGLSVLTTWQHHFIDVPTGALLGFFVVWLWPQEASAAEAVTAHPQQAGTRRRLAGGYALGATALAALALAGGQAGHGTALWLLWPAIALMMVASFYAWGGAAGFQKRTSGRHSTASRVLLAPYTLAAWLNARCWTRRHPHPCDIGHGLWLGRLPGQKDLADMRQHACMRLRAVVDLCAELPFPPAAAGGRQASIDYQTLPWLDLVVPDAHQCRAAADAIEAARQRHPQGTILVCCALGYSRSAMAAASWMLWHGGASSAAEAEAWLRRHRPQVVLRDGHRQVLQEVATHALAARP</sequence>
<dbReference type="InterPro" id="IPR000387">
    <property type="entry name" value="Tyr_Pase_dom"/>
</dbReference>
<dbReference type="CDD" id="cd03386">
    <property type="entry name" value="PAP2_Aur1_like"/>
    <property type="match status" value="1"/>
</dbReference>
<feature type="transmembrane region" description="Helical" evidence="1">
    <location>
        <begin position="100"/>
        <end position="120"/>
    </location>
</feature>
<feature type="transmembrane region" description="Helical" evidence="1">
    <location>
        <begin position="200"/>
        <end position="221"/>
    </location>
</feature>
<feature type="transmembrane region" description="Helical" evidence="1">
    <location>
        <begin position="233"/>
        <end position="252"/>
    </location>
</feature>
<evidence type="ECO:0000259" key="2">
    <source>
        <dbReference type="PROSITE" id="PS50056"/>
    </source>
</evidence>
<evidence type="ECO:0000256" key="1">
    <source>
        <dbReference type="SAM" id="Phobius"/>
    </source>
</evidence>
<comment type="caution">
    <text evidence="3">The sequence shown here is derived from an EMBL/GenBank/DDBJ whole genome shotgun (WGS) entry which is preliminary data.</text>
</comment>